<accession>A0ABQ6YQL6</accession>
<dbReference type="SUPFAM" id="SSF55874">
    <property type="entry name" value="ATPase domain of HSP90 chaperone/DNA topoisomerase II/histidine kinase"/>
    <property type="match status" value="1"/>
</dbReference>
<dbReference type="InterPro" id="IPR036890">
    <property type="entry name" value="HATPase_C_sf"/>
</dbReference>
<feature type="compositionally biased region" description="Polar residues" evidence="1">
    <location>
        <begin position="228"/>
        <end position="252"/>
    </location>
</feature>
<gene>
    <name evidence="2" type="ORF">FNL39_102211</name>
</gene>
<dbReference type="NCBIfam" id="NF047352">
    <property type="entry name" value="P_loop_sacsin"/>
    <property type="match status" value="1"/>
</dbReference>
<protein>
    <recommendedName>
        <fullName evidence="4">Histidine kinase/DNA gyrase B/HSP90-like ATPase</fullName>
    </recommendedName>
</protein>
<evidence type="ECO:0008006" key="4">
    <source>
        <dbReference type="Google" id="ProtNLM"/>
    </source>
</evidence>
<evidence type="ECO:0000256" key="1">
    <source>
        <dbReference type="SAM" id="MobiDB-lite"/>
    </source>
</evidence>
<dbReference type="Gene3D" id="3.30.565.10">
    <property type="entry name" value="Histidine kinase-like ATPase, C-terminal domain"/>
    <property type="match status" value="1"/>
</dbReference>
<evidence type="ECO:0000313" key="2">
    <source>
        <dbReference type="EMBL" id="KAF0848064.1"/>
    </source>
</evidence>
<feature type="region of interest" description="Disordered" evidence="1">
    <location>
        <begin position="228"/>
        <end position="322"/>
    </location>
</feature>
<dbReference type="Proteomes" id="UP000798951">
    <property type="component" value="Unassembled WGS sequence"/>
</dbReference>
<organism evidence="2 3">
    <name type="scientific">Nocardia caishijiensis</name>
    <dbReference type="NCBI Taxonomy" id="184756"/>
    <lineage>
        <taxon>Bacteria</taxon>
        <taxon>Bacillati</taxon>
        <taxon>Actinomycetota</taxon>
        <taxon>Actinomycetes</taxon>
        <taxon>Mycobacteriales</taxon>
        <taxon>Nocardiaceae</taxon>
        <taxon>Nocardia</taxon>
    </lineage>
</organism>
<keyword evidence="3" id="KW-1185">Reference proteome</keyword>
<reference evidence="2 3" key="1">
    <citation type="submission" date="2019-07" db="EMBL/GenBank/DDBJ databases">
        <title>Genomic Encyclopedia of Type Strains, Phase IV (KMG-IV): sequencing the most valuable type-strain genomes for metagenomic binning, comparative biology and taxonomic classification.</title>
        <authorList>
            <person name="Goeker M."/>
        </authorList>
    </citation>
    <scope>NUCLEOTIDE SEQUENCE [LARGE SCALE GENOMIC DNA]</scope>
    <source>
        <strain evidence="2 3">DSM 44831</strain>
    </source>
</reference>
<dbReference type="EMBL" id="VMSD01000002">
    <property type="protein sequence ID" value="KAF0848064.1"/>
    <property type="molecule type" value="Genomic_DNA"/>
</dbReference>
<comment type="caution">
    <text evidence="2">The sequence shown here is derived from an EMBL/GenBank/DDBJ whole genome shotgun (WGS) entry which is preliminary data.</text>
</comment>
<sequence>MREDSAGEADLVAAGYRDRVLTELAQNAADAAVQVGVPGELTVWIVDRRLHVANTGAPLSVSGVHALTALRASGKDDAAQVGRFGVGFTAVRAVGDEVEIRSTTGSLRFSLTATLNALHDNGTTLPEGLIPPALRLAWPIPTTPSPGADTEIVIHLRDDVDSAALLAAMRAEAPDLLLELPALHRIHIADSEFTSTTSILGHSAPVATEHRTANAPDGIVLSSETTNAITASRSSSQPRADSAPGTQSNGASSPGFRSDEGSWPGTQADKGSLPSTQSGTGPSSDAAAIRPAQEPHGAKPEPGQDKATHLGPPVGSLTQLTITSPDRTQHWWQFRTSRARWLLPLADGRPVPAAPDVLRAPTRSDEELSLPAILVADIPMQPDRRRLLPGAHLREIASGYADFARALPPRDRLGLVPTPAFARSEADAILREAITTELRTNPWLPVCPARDDNSDAGPDASLDAGEFFGGEARDNTHSAADRHPDSFAPLHENAHLGADPYLASANEIPTRAAVFPDLTPELAAILADLTGPLVIPELSTRPAQEKLAVLDVHRLSPAALADVSTGLRRDPHWWRTFYAALEPFVTDTRTAEEFGALAVPLADGRLVTGPRTVVLDDQLTVAVPVHWARLVHPDATHPLLSRLGARSASVTDLLTDPGLRDLLEHDPADHDTVTAVLHLARFARADELPTWLGLLELPDDTGELRPADELLLPGAPLAEVLVEDSPFGTVAEATVAEFGEQALRAIGVGWDFAVLTDPEPLGPDHDLDDESAWWNSLPEDPRELVAVRDLDLVDETRWPLALRTLLAESRTRALLADRDGYTTWWLHRHAHIDGIPLGRFRHPDDTEFADLLPPFTAADPDALRQLLVRPDVMTPELAEELLDALADPAKNPTPETVSRTHARLSEAVATGALDPRELDLPEQVRTLAGTVVDAETAMVLDRPCFGLVVPAERLVVGDPTHAEALAALLDLPLVSDQVSAEVLGAGRRSSWATEPLGVVLRQLWSPPHTTGTLVLHDVLEVFLRGEFSGTVRVPWWDDDGTVHVQVPRG</sequence>
<feature type="compositionally biased region" description="Basic and acidic residues" evidence="1">
    <location>
        <begin position="296"/>
        <end position="308"/>
    </location>
</feature>
<feature type="compositionally biased region" description="Polar residues" evidence="1">
    <location>
        <begin position="273"/>
        <end position="283"/>
    </location>
</feature>
<evidence type="ECO:0000313" key="3">
    <source>
        <dbReference type="Proteomes" id="UP000798951"/>
    </source>
</evidence>
<proteinExistence type="predicted"/>
<name>A0ABQ6YQL6_9NOCA</name>